<organism evidence="2 3">
    <name type="scientific">Polystyrenella longa</name>
    <dbReference type="NCBI Taxonomy" id="2528007"/>
    <lineage>
        <taxon>Bacteria</taxon>
        <taxon>Pseudomonadati</taxon>
        <taxon>Planctomycetota</taxon>
        <taxon>Planctomycetia</taxon>
        <taxon>Planctomycetales</taxon>
        <taxon>Planctomycetaceae</taxon>
        <taxon>Polystyrenella</taxon>
    </lineage>
</organism>
<dbReference type="AlphaFoldDB" id="A0A518CMG0"/>
<feature type="chain" id="PRO_5022053323" description="Subtilase-type serine protease" evidence="1">
    <location>
        <begin position="17"/>
        <end position="759"/>
    </location>
</feature>
<gene>
    <name evidence="2" type="ORF">Pla110_21440</name>
</gene>
<dbReference type="EMBL" id="CP036281">
    <property type="protein sequence ID" value="QDU80415.1"/>
    <property type="molecule type" value="Genomic_DNA"/>
</dbReference>
<protein>
    <recommendedName>
        <fullName evidence="4">Subtilase-type serine protease</fullName>
    </recommendedName>
</protein>
<proteinExistence type="predicted"/>
<name>A0A518CMG0_9PLAN</name>
<dbReference type="KEGG" id="plon:Pla110_21440"/>
<evidence type="ECO:0000313" key="3">
    <source>
        <dbReference type="Proteomes" id="UP000317178"/>
    </source>
</evidence>
<keyword evidence="1" id="KW-0732">Signal</keyword>
<evidence type="ECO:0000256" key="1">
    <source>
        <dbReference type="SAM" id="SignalP"/>
    </source>
</evidence>
<keyword evidence="3" id="KW-1185">Reference proteome</keyword>
<dbReference type="SUPFAM" id="SSF89260">
    <property type="entry name" value="Collagen-binding domain"/>
    <property type="match status" value="1"/>
</dbReference>
<sequence precursor="true">MTVLTVCFLMTAPTSAAPPTISRLQPMSIQPGSTTSVTVTGTNLAQLSDVWKNTPGDWKIAAQPEGNGTKADSVVVDLTTSPEAKPGIFGFRVATPEGVSKPNLMMIDNLPVVSATGQNTNFENAQSVPFPTAVEGLCPAVARHYYKINVTEARRIAVEVYARRLGSLLDPIIYLYDASGRTLSYADDSPGLQRDCQLEFNLPAAGDYVVEIRDIAYKGGATYPYHVRIGDFPLVHTAYPIQLAEGSESTVTLLGQIPDNDTTVTVTPEAGSAFYLTTPDYANGTSFLPVATTTYPVLNETEPNQDAETANPLASESGYVFNGRLDEFRDVDQFKFNAKANQWYQVQAVSEKYGSPADLVVSMYEPSGSKLKEVDDTAGLESRFFQKTADAGEYRIEVRDLNRKGGANYTYSVLVEPVQTGFTLTAEETVLNIPQTGTAAITVKAERYGWNEAIEIAAVDLPAGYTSHRTIMGPGRNEVVLTISGSGETETGKIIPLKIVGKVKSGETELVETATVSSAWKLHLNNMTTLTDQFTESLVLGAEPALPYRVRFEPAEIVLGPNLSATVKVIAERNEGFTEEIALALTPAADKNGLPANVTADVKPIVKDQTEAIVTITGTEKAGLGEFTIAIQSTLKKDKLTFTQPLPGLNLIFESALTATAILEKTEARKTEVVPVKLTIKRNPALTGEVTYTMTNLPEGYTVPSGTIAADASEAVVELTVPETAVPVDLSKLTFTIEAKQGEKVFKAETAPFTLKVIE</sequence>
<evidence type="ECO:0000313" key="2">
    <source>
        <dbReference type="EMBL" id="QDU80415.1"/>
    </source>
</evidence>
<feature type="signal peptide" evidence="1">
    <location>
        <begin position="1"/>
        <end position="16"/>
    </location>
</feature>
<dbReference type="Proteomes" id="UP000317178">
    <property type="component" value="Chromosome"/>
</dbReference>
<accession>A0A518CMG0</accession>
<reference evidence="2 3" key="1">
    <citation type="submission" date="2019-02" db="EMBL/GenBank/DDBJ databases">
        <title>Deep-cultivation of Planctomycetes and their phenomic and genomic characterization uncovers novel biology.</title>
        <authorList>
            <person name="Wiegand S."/>
            <person name="Jogler M."/>
            <person name="Boedeker C."/>
            <person name="Pinto D."/>
            <person name="Vollmers J."/>
            <person name="Rivas-Marin E."/>
            <person name="Kohn T."/>
            <person name="Peeters S.H."/>
            <person name="Heuer A."/>
            <person name="Rast P."/>
            <person name="Oberbeckmann S."/>
            <person name="Bunk B."/>
            <person name="Jeske O."/>
            <person name="Meyerdierks A."/>
            <person name="Storesund J.E."/>
            <person name="Kallscheuer N."/>
            <person name="Luecker S."/>
            <person name="Lage O.M."/>
            <person name="Pohl T."/>
            <person name="Merkel B.J."/>
            <person name="Hornburger P."/>
            <person name="Mueller R.-W."/>
            <person name="Bruemmer F."/>
            <person name="Labrenz M."/>
            <person name="Spormann A.M."/>
            <person name="Op den Camp H."/>
            <person name="Overmann J."/>
            <person name="Amann R."/>
            <person name="Jetten M.S.M."/>
            <person name="Mascher T."/>
            <person name="Medema M.H."/>
            <person name="Devos D.P."/>
            <person name="Kaster A.-K."/>
            <person name="Ovreas L."/>
            <person name="Rohde M."/>
            <person name="Galperin M.Y."/>
            <person name="Jogler C."/>
        </authorList>
    </citation>
    <scope>NUCLEOTIDE SEQUENCE [LARGE SCALE GENOMIC DNA]</scope>
    <source>
        <strain evidence="2 3">Pla110</strain>
    </source>
</reference>
<dbReference type="Gene3D" id="2.60.120.380">
    <property type="match status" value="2"/>
</dbReference>
<evidence type="ECO:0008006" key="4">
    <source>
        <dbReference type="Google" id="ProtNLM"/>
    </source>
</evidence>